<keyword evidence="2" id="KW-0694">RNA-binding</keyword>
<dbReference type="InterPro" id="IPR000504">
    <property type="entry name" value="RRM_dom"/>
</dbReference>
<dbReference type="Proteomes" id="UP000824890">
    <property type="component" value="Unassembled WGS sequence"/>
</dbReference>
<dbReference type="Gene3D" id="3.30.70.330">
    <property type="match status" value="2"/>
</dbReference>
<dbReference type="InterPro" id="IPR036869">
    <property type="entry name" value="J_dom_sf"/>
</dbReference>
<name>A0ABQ8D3J9_BRANA</name>
<keyword evidence="1" id="KW-0677">Repeat</keyword>
<sequence length="323" mass="36650">LHTGYANGCRCCSSCCCYIAGRYGILAWQAFKARPIVPRMRMFYEGGFQAALTRCEAALILGLFSGGLAEFLFVVFDHNDMERVVAEKVKEAHRRVMVANHPDAGGSQRCYLGLFRSPFNGDDLSGFFVLTRNKQLRLREELLGTGAASFPPYGGFPVVRLREAFVVFAGPMQVEIALQRDRQNMDRRYVKVFRCYKHDYYHAVAAKEEGAYEVHVSPPRAGPYRAKSCREKEKLEYTEMRGLPYSANKPQIIEFFSGYKVVEGRVHVVCRPDGKATGEAFVEFEIAKEARSAMAKDKMSIGPRYVELFPTTREEARRARSRQ</sequence>
<feature type="domain" description="RRM" evidence="3">
    <location>
        <begin position="241"/>
        <end position="302"/>
    </location>
</feature>
<evidence type="ECO:0000259" key="3">
    <source>
        <dbReference type="Pfam" id="PF00076"/>
    </source>
</evidence>
<evidence type="ECO:0000313" key="4">
    <source>
        <dbReference type="EMBL" id="KAH0923602.1"/>
    </source>
</evidence>
<evidence type="ECO:0000256" key="2">
    <source>
        <dbReference type="ARBA" id="ARBA00022884"/>
    </source>
</evidence>
<dbReference type="PANTHER" id="PTHR13976">
    <property type="entry name" value="HETEROGENEOUS NUCLEAR RIBONUCLEOPROTEIN-RELATED"/>
    <property type="match status" value="1"/>
</dbReference>
<dbReference type="InterPro" id="IPR035979">
    <property type="entry name" value="RBD_domain_sf"/>
</dbReference>
<dbReference type="InterPro" id="IPR050666">
    <property type="entry name" value="ESRP"/>
</dbReference>
<protein>
    <recommendedName>
        <fullName evidence="3">RRM domain-containing protein</fullName>
    </recommendedName>
</protein>
<accession>A0ABQ8D3J9</accession>
<keyword evidence="5" id="KW-1185">Reference proteome</keyword>
<reference evidence="4 5" key="1">
    <citation type="submission" date="2021-05" db="EMBL/GenBank/DDBJ databases">
        <title>Genome Assembly of Synthetic Allotetraploid Brassica napus Reveals Homoeologous Exchanges between Subgenomes.</title>
        <authorList>
            <person name="Davis J.T."/>
        </authorList>
    </citation>
    <scope>NUCLEOTIDE SEQUENCE [LARGE SCALE GENOMIC DNA]</scope>
    <source>
        <strain evidence="5">cv. Da-Ae</strain>
        <tissue evidence="4">Seedling</tissue>
    </source>
</reference>
<dbReference type="InterPro" id="IPR012677">
    <property type="entry name" value="Nucleotide-bd_a/b_plait_sf"/>
</dbReference>
<dbReference type="CDD" id="cd12254">
    <property type="entry name" value="RRM_hnRNPH_ESRPs_RBM12_like"/>
    <property type="match status" value="1"/>
</dbReference>
<evidence type="ECO:0000313" key="5">
    <source>
        <dbReference type="Proteomes" id="UP000824890"/>
    </source>
</evidence>
<dbReference type="Pfam" id="PF00076">
    <property type="entry name" value="RRM_1"/>
    <property type="match status" value="1"/>
</dbReference>
<dbReference type="SUPFAM" id="SSF46565">
    <property type="entry name" value="Chaperone J-domain"/>
    <property type="match status" value="1"/>
</dbReference>
<organism evidence="4 5">
    <name type="scientific">Brassica napus</name>
    <name type="common">Rape</name>
    <dbReference type="NCBI Taxonomy" id="3708"/>
    <lineage>
        <taxon>Eukaryota</taxon>
        <taxon>Viridiplantae</taxon>
        <taxon>Streptophyta</taxon>
        <taxon>Embryophyta</taxon>
        <taxon>Tracheophyta</taxon>
        <taxon>Spermatophyta</taxon>
        <taxon>Magnoliopsida</taxon>
        <taxon>eudicotyledons</taxon>
        <taxon>Gunneridae</taxon>
        <taxon>Pentapetalae</taxon>
        <taxon>rosids</taxon>
        <taxon>malvids</taxon>
        <taxon>Brassicales</taxon>
        <taxon>Brassicaceae</taxon>
        <taxon>Brassiceae</taxon>
        <taxon>Brassica</taxon>
    </lineage>
</organism>
<dbReference type="EMBL" id="JAGKQM010000006">
    <property type="protein sequence ID" value="KAH0923602.1"/>
    <property type="molecule type" value="Genomic_DNA"/>
</dbReference>
<gene>
    <name evidence="4" type="ORF">HID58_023620</name>
</gene>
<proteinExistence type="predicted"/>
<dbReference type="Gene3D" id="1.10.287.110">
    <property type="entry name" value="DnaJ domain"/>
    <property type="match status" value="1"/>
</dbReference>
<evidence type="ECO:0000256" key="1">
    <source>
        <dbReference type="ARBA" id="ARBA00022737"/>
    </source>
</evidence>
<comment type="caution">
    <text evidence="4">The sequence shown here is derived from an EMBL/GenBank/DDBJ whole genome shotgun (WGS) entry which is preliminary data.</text>
</comment>
<feature type="non-terminal residue" evidence="4">
    <location>
        <position position="1"/>
    </location>
</feature>
<dbReference type="SUPFAM" id="SSF54928">
    <property type="entry name" value="RNA-binding domain, RBD"/>
    <property type="match status" value="1"/>
</dbReference>